<gene>
    <name evidence="2" type="ORF">ACFSUF_07385</name>
</gene>
<comment type="caution">
    <text evidence="2">The sequence shown here is derived from an EMBL/GenBank/DDBJ whole genome shotgun (WGS) entry which is preliminary data.</text>
</comment>
<evidence type="ECO:0000256" key="1">
    <source>
        <dbReference type="SAM" id="Coils"/>
    </source>
</evidence>
<keyword evidence="1" id="KW-0175">Coiled coil</keyword>
<dbReference type="EMBL" id="JBHUME010000005">
    <property type="protein sequence ID" value="MFD2612253.1"/>
    <property type="molecule type" value="Genomic_DNA"/>
</dbReference>
<feature type="coiled-coil region" evidence="1">
    <location>
        <begin position="21"/>
        <end position="48"/>
    </location>
</feature>
<dbReference type="RefSeq" id="WP_377601595.1">
    <property type="nucleotide sequence ID" value="NZ_JBHUME010000005.1"/>
</dbReference>
<evidence type="ECO:0000313" key="2">
    <source>
        <dbReference type="EMBL" id="MFD2612253.1"/>
    </source>
</evidence>
<keyword evidence="3" id="KW-1185">Reference proteome</keyword>
<evidence type="ECO:0008006" key="4">
    <source>
        <dbReference type="Google" id="ProtNLM"/>
    </source>
</evidence>
<accession>A0ABW5PCD0</accession>
<proteinExistence type="predicted"/>
<dbReference type="Proteomes" id="UP001597541">
    <property type="component" value="Unassembled WGS sequence"/>
</dbReference>
<sequence>MQKETYYISVAEGILRKETYGENYEFEIQATEQEAEALMEQLDMLQTDDEKSHFKAMVPYKSNETDSVNQEFKQDMKDVYRTIYELGTPETKQHIERMNIVQV</sequence>
<name>A0ABW5PCD0_9BACL</name>
<organism evidence="2 3">
    <name type="scientific">Paenibacillus gansuensis</name>
    <dbReference type="NCBI Taxonomy" id="306542"/>
    <lineage>
        <taxon>Bacteria</taxon>
        <taxon>Bacillati</taxon>
        <taxon>Bacillota</taxon>
        <taxon>Bacilli</taxon>
        <taxon>Bacillales</taxon>
        <taxon>Paenibacillaceae</taxon>
        <taxon>Paenibacillus</taxon>
    </lineage>
</organism>
<protein>
    <recommendedName>
        <fullName evidence="4">Hydrolase</fullName>
    </recommendedName>
</protein>
<reference evidence="3" key="1">
    <citation type="journal article" date="2019" name="Int. J. Syst. Evol. Microbiol.">
        <title>The Global Catalogue of Microorganisms (GCM) 10K type strain sequencing project: providing services to taxonomists for standard genome sequencing and annotation.</title>
        <authorList>
            <consortium name="The Broad Institute Genomics Platform"/>
            <consortium name="The Broad Institute Genome Sequencing Center for Infectious Disease"/>
            <person name="Wu L."/>
            <person name="Ma J."/>
        </authorList>
    </citation>
    <scope>NUCLEOTIDE SEQUENCE [LARGE SCALE GENOMIC DNA]</scope>
    <source>
        <strain evidence="3">KCTC 3950</strain>
    </source>
</reference>
<evidence type="ECO:0000313" key="3">
    <source>
        <dbReference type="Proteomes" id="UP001597541"/>
    </source>
</evidence>